<name>A0A0B6ZPK0_9EUPU</name>
<feature type="non-terminal residue" evidence="1">
    <location>
        <position position="94"/>
    </location>
</feature>
<organism evidence="1">
    <name type="scientific">Arion vulgaris</name>
    <dbReference type="NCBI Taxonomy" id="1028688"/>
    <lineage>
        <taxon>Eukaryota</taxon>
        <taxon>Metazoa</taxon>
        <taxon>Spiralia</taxon>
        <taxon>Lophotrochozoa</taxon>
        <taxon>Mollusca</taxon>
        <taxon>Gastropoda</taxon>
        <taxon>Heterobranchia</taxon>
        <taxon>Euthyneura</taxon>
        <taxon>Panpulmonata</taxon>
        <taxon>Eupulmonata</taxon>
        <taxon>Stylommatophora</taxon>
        <taxon>Helicina</taxon>
        <taxon>Arionoidea</taxon>
        <taxon>Arionidae</taxon>
        <taxon>Arion</taxon>
    </lineage>
</organism>
<protein>
    <submittedName>
        <fullName evidence="1">Uncharacterized protein</fullName>
    </submittedName>
</protein>
<gene>
    <name evidence="1" type="primary">ORF71554</name>
</gene>
<evidence type="ECO:0000313" key="1">
    <source>
        <dbReference type="EMBL" id="CEK69781.1"/>
    </source>
</evidence>
<reference evidence="1" key="1">
    <citation type="submission" date="2014-12" db="EMBL/GenBank/DDBJ databases">
        <title>Insight into the proteome of Arion vulgaris.</title>
        <authorList>
            <person name="Aradska J."/>
            <person name="Bulat T."/>
            <person name="Smidak R."/>
            <person name="Sarate P."/>
            <person name="Gangsoo J."/>
            <person name="Sialana F."/>
            <person name="Bilban M."/>
            <person name="Lubec G."/>
        </authorList>
    </citation>
    <scope>NUCLEOTIDE SEQUENCE</scope>
    <source>
        <tissue evidence="1">Skin</tissue>
    </source>
</reference>
<accession>A0A0B6ZPK0</accession>
<dbReference type="AlphaFoldDB" id="A0A0B6ZPK0"/>
<sequence length="94" mass="10324">MADMISGKELDAYDSISACFEMSEKLPKNLDLHNVKYFPQFSIERAAISALVVLSNKMSTITQFFSEQSSSSRSVSFIGLCCSLCSVSKIHSVS</sequence>
<dbReference type="EMBL" id="HACG01022916">
    <property type="protein sequence ID" value="CEK69781.1"/>
    <property type="molecule type" value="Transcribed_RNA"/>
</dbReference>
<proteinExistence type="predicted"/>